<evidence type="ECO:0000256" key="1">
    <source>
        <dbReference type="ARBA" id="ARBA00022723"/>
    </source>
</evidence>
<evidence type="ECO:0000313" key="6">
    <source>
        <dbReference type="EMBL" id="RYR44289.1"/>
    </source>
</evidence>
<dbReference type="InterPro" id="IPR007527">
    <property type="entry name" value="Znf_SWIM"/>
</dbReference>
<dbReference type="Pfam" id="PF04434">
    <property type="entry name" value="SWIM"/>
    <property type="match status" value="1"/>
</dbReference>
<evidence type="ECO:0000313" key="7">
    <source>
        <dbReference type="Proteomes" id="UP000289738"/>
    </source>
</evidence>
<comment type="caution">
    <text evidence="6">The sequence shown here is derived from an EMBL/GenBank/DDBJ whole genome shotgun (WGS) entry which is preliminary data.</text>
</comment>
<feature type="domain" description="SWIM-type" evidence="5">
    <location>
        <begin position="29"/>
        <end position="61"/>
    </location>
</feature>
<keyword evidence="1" id="KW-0479">Metal-binding</keyword>
<gene>
    <name evidence="6" type="ORF">Ahy_A08g040643</name>
</gene>
<sequence length="138" mass="16132">MRVTHCNRRALVFAVEELEPLESWSLGSFRVRLSARTCDCGIFQSLHFPCCHALAACAAASIEWGRYVHPVYKQENVFKMYEVKFPPIPDKKLWPEWYGTHLHPNPAMRQKATERLVSMKFQNEMDEVERVEKRCGMT</sequence>
<dbReference type="EMBL" id="SDMP01000008">
    <property type="protein sequence ID" value="RYR44289.1"/>
    <property type="molecule type" value="Genomic_DNA"/>
</dbReference>
<dbReference type="SMART" id="SM00575">
    <property type="entry name" value="ZnF_PMZ"/>
    <property type="match status" value="1"/>
</dbReference>
<dbReference type="Proteomes" id="UP000289738">
    <property type="component" value="Chromosome A08"/>
</dbReference>
<organism evidence="6 7">
    <name type="scientific">Arachis hypogaea</name>
    <name type="common">Peanut</name>
    <dbReference type="NCBI Taxonomy" id="3818"/>
    <lineage>
        <taxon>Eukaryota</taxon>
        <taxon>Viridiplantae</taxon>
        <taxon>Streptophyta</taxon>
        <taxon>Embryophyta</taxon>
        <taxon>Tracheophyta</taxon>
        <taxon>Spermatophyta</taxon>
        <taxon>Magnoliopsida</taxon>
        <taxon>eudicotyledons</taxon>
        <taxon>Gunneridae</taxon>
        <taxon>Pentapetalae</taxon>
        <taxon>rosids</taxon>
        <taxon>fabids</taxon>
        <taxon>Fabales</taxon>
        <taxon>Fabaceae</taxon>
        <taxon>Papilionoideae</taxon>
        <taxon>50 kb inversion clade</taxon>
        <taxon>dalbergioids sensu lato</taxon>
        <taxon>Dalbergieae</taxon>
        <taxon>Pterocarpus clade</taxon>
        <taxon>Arachis</taxon>
    </lineage>
</organism>
<evidence type="ECO:0000256" key="4">
    <source>
        <dbReference type="PROSITE-ProRule" id="PRU00325"/>
    </source>
</evidence>
<evidence type="ECO:0000259" key="5">
    <source>
        <dbReference type="PROSITE" id="PS50966"/>
    </source>
</evidence>
<keyword evidence="7" id="KW-1185">Reference proteome</keyword>
<keyword evidence="3" id="KW-0862">Zinc</keyword>
<dbReference type="AlphaFoldDB" id="A0A445BZW1"/>
<protein>
    <recommendedName>
        <fullName evidence="5">SWIM-type domain-containing protein</fullName>
    </recommendedName>
</protein>
<proteinExistence type="predicted"/>
<dbReference type="PROSITE" id="PS50966">
    <property type="entry name" value="ZF_SWIM"/>
    <property type="match status" value="1"/>
</dbReference>
<evidence type="ECO:0000256" key="2">
    <source>
        <dbReference type="ARBA" id="ARBA00022771"/>
    </source>
</evidence>
<accession>A0A445BZW1</accession>
<dbReference type="InterPro" id="IPR006564">
    <property type="entry name" value="Znf_PMZ"/>
</dbReference>
<name>A0A445BZW1_ARAHY</name>
<reference evidence="6 7" key="1">
    <citation type="submission" date="2019-01" db="EMBL/GenBank/DDBJ databases">
        <title>Sequencing of cultivated peanut Arachis hypogaea provides insights into genome evolution and oil improvement.</title>
        <authorList>
            <person name="Chen X."/>
        </authorList>
    </citation>
    <scope>NUCLEOTIDE SEQUENCE [LARGE SCALE GENOMIC DNA]</scope>
    <source>
        <strain evidence="7">cv. Fuhuasheng</strain>
        <tissue evidence="6">Leaves</tissue>
    </source>
</reference>
<evidence type="ECO:0000256" key="3">
    <source>
        <dbReference type="ARBA" id="ARBA00022833"/>
    </source>
</evidence>
<dbReference type="GO" id="GO:0008270">
    <property type="term" value="F:zinc ion binding"/>
    <property type="evidence" value="ECO:0007669"/>
    <property type="project" value="UniProtKB-KW"/>
</dbReference>
<keyword evidence="2 4" id="KW-0863">Zinc-finger</keyword>